<comment type="function">
    <text evidence="1">Exerts its effect at some terminal stage of cytochrome c oxidase synthesis, probably by being involved in the insertion of the copper B into subunit I.</text>
</comment>
<keyword evidence="5 6" id="KW-0472">Membrane</keyword>
<keyword evidence="4 6" id="KW-1133">Transmembrane helix</keyword>
<dbReference type="HAMAP" id="MF_00155">
    <property type="entry name" value="CtaG"/>
    <property type="match status" value="1"/>
</dbReference>
<dbReference type="OrthoDB" id="1704689at2759"/>
<dbReference type="InterPro" id="IPR023471">
    <property type="entry name" value="CtaG/Cox11_dom_sf"/>
</dbReference>
<dbReference type="Pfam" id="PF04442">
    <property type="entry name" value="CtaG_Cox11"/>
    <property type="match status" value="1"/>
</dbReference>
<dbReference type="NCBIfam" id="NF003465">
    <property type="entry name" value="PRK05089.1"/>
    <property type="match status" value="1"/>
</dbReference>
<dbReference type="RefSeq" id="XP_013905596.1">
    <property type="nucleotide sequence ID" value="XM_014050142.1"/>
</dbReference>
<evidence type="ECO:0000256" key="5">
    <source>
        <dbReference type="ARBA" id="ARBA00023136"/>
    </source>
</evidence>
<dbReference type="GeneID" id="25731309"/>
<keyword evidence="8" id="KW-1185">Reference proteome</keyword>
<dbReference type="AlphaFoldDB" id="A0A0D2N299"/>
<dbReference type="STRING" id="145388.A0A0D2N299"/>
<keyword evidence="3 6" id="KW-0812">Transmembrane</keyword>
<evidence type="ECO:0000313" key="7">
    <source>
        <dbReference type="EMBL" id="KIZ06577.1"/>
    </source>
</evidence>
<comment type="subcellular location">
    <subcellularLocation>
        <location evidence="2">Mitochondrion inner membrane</location>
        <topology evidence="2">Single-pass membrane protein</topology>
        <orientation evidence="2">Intermembrane side</orientation>
    </subcellularLocation>
</comment>
<name>A0A0D2N299_9CHLO</name>
<sequence length="370" mass="40420">MMRQAQQRLRVLAAEVAWWSAAARPQPQSQQHQLQQHVQKRLFFQAAARQQASLRPSPGYDWVCNTRSLAPPALWPQQQLQLQQQLRARLEGAGWWGLEWRACKHSYAQVAARSKKSSKDTAMYLGAIVLGMIGVSYAMVPLYRMFCQATGYGGAVGQATGVEEKLRRRKESPDAALESKAAARELRVWFSSDVADDMPWRFTPTQAGDFVKVRPGESTLVFFTAKNTSSKPITGVSTYNVVPEKAAYYFNKIQCFCFEEQRLRPGEVVDMPVFFYIDPEMVDDFNCRNIHDITLSYTFYKVEDEDASNLDDAGGVRLHASGPIPAGVTLAPGVTLPPGIGPAASADAQAGSSAAPLPVGTAGAAAAGGG</sequence>
<dbReference type="FunFam" id="2.60.370.10:FF:000001">
    <property type="entry name" value="COX11 cytochrome c oxidase assembly homolog"/>
    <property type="match status" value="1"/>
</dbReference>
<dbReference type="PANTHER" id="PTHR21320:SF3">
    <property type="entry name" value="CYTOCHROME C OXIDASE ASSEMBLY PROTEIN COX11, MITOCHONDRIAL-RELATED"/>
    <property type="match status" value="1"/>
</dbReference>
<proteinExistence type="inferred from homology"/>
<protein>
    <submittedName>
        <fullName evidence="7">Cytochrome c oxidase subunit XI assembly protein</fullName>
    </submittedName>
</protein>
<organism evidence="7 8">
    <name type="scientific">Monoraphidium neglectum</name>
    <dbReference type="NCBI Taxonomy" id="145388"/>
    <lineage>
        <taxon>Eukaryota</taxon>
        <taxon>Viridiplantae</taxon>
        <taxon>Chlorophyta</taxon>
        <taxon>core chlorophytes</taxon>
        <taxon>Chlorophyceae</taxon>
        <taxon>CS clade</taxon>
        <taxon>Sphaeropleales</taxon>
        <taxon>Selenastraceae</taxon>
        <taxon>Monoraphidium</taxon>
    </lineage>
</organism>
<accession>A0A0D2N299</accession>
<evidence type="ECO:0000256" key="2">
    <source>
        <dbReference type="ARBA" id="ARBA00004243"/>
    </source>
</evidence>
<evidence type="ECO:0000256" key="1">
    <source>
        <dbReference type="ARBA" id="ARBA00004007"/>
    </source>
</evidence>
<dbReference type="InterPro" id="IPR007533">
    <property type="entry name" value="Cyt_c_oxidase_assmbl_CtaG"/>
</dbReference>
<dbReference type="Gene3D" id="2.60.370.10">
    <property type="entry name" value="Ctag/Cox11"/>
    <property type="match status" value="1"/>
</dbReference>
<evidence type="ECO:0000256" key="4">
    <source>
        <dbReference type="ARBA" id="ARBA00022989"/>
    </source>
</evidence>
<dbReference type="PANTHER" id="PTHR21320">
    <property type="entry name" value="CYTOCHROME C OXIDASE ASSEMBLY PROTEIN COX11-RELATED"/>
    <property type="match status" value="1"/>
</dbReference>
<dbReference type="Proteomes" id="UP000054498">
    <property type="component" value="Unassembled WGS sequence"/>
</dbReference>
<gene>
    <name evidence="7" type="ORF">MNEG_1381</name>
</gene>
<dbReference type="SUPFAM" id="SSF110111">
    <property type="entry name" value="Ctag/Cox11"/>
    <property type="match status" value="1"/>
</dbReference>
<dbReference type="KEGG" id="mng:MNEG_1381"/>
<evidence type="ECO:0000256" key="3">
    <source>
        <dbReference type="ARBA" id="ARBA00022692"/>
    </source>
</evidence>
<feature type="transmembrane region" description="Helical" evidence="6">
    <location>
        <begin position="122"/>
        <end position="140"/>
    </location>
</feature>
<dbReference type="EMBL" id="KK100355">
    <property type="protein sequence ID" value="KIZ06577.1"/>
    <property type="molecule type" value="Genomic_DNA"/>
</dbReference>
<evidence type="ECO:0000256" key="6">
    <source>
        <dbReference type="SAM" id="Phobius"/>
    </source>
</evidence>
<reference evidence="7 8" key="1">
    <citation type="journal article" date="2013" name="BMC Genomics">
        <title>Reconstruction of the lipid metabolism for the microalga Monoraphidium neglectum from its genome sequence reveals characteristics suitable for biofuel production.</title>
        <authorList>
            <person name="Bogen C."/>
            <person name="Al-Dilaimi A."/>
            <person name="Albersmeier A."/>
            <person name="Wichmann J."/>
            <person name="Grundmann M."/>
            <person name="Rupp O."/>
            <person name="Lauersen K.J."/>
            <person name="Blifernez-Klassen O."/>
            <person name="Kalinowski J."/>
            <person name="Goesmann A."/>
            <person name="Mussgnug J.H."/>
            <person name="Kruse O."/>
        </authorList>
    </citation>
    <scope>NUCLEOTIDE SEQUENCE [LARGE SCALE GENOMIC DNA]</scope>
    <source>
        <strain evidence="7 8">SAG 48.87</strain>
    </source>
</reference>
<evidence type="ECO:0000313" key="8">
    <source>
        <dbReference type="Proteomes" id="UP000054498"/>
    </source>
</evidence>
<dbReference type="GO" id="GO:0005743">
    <property type="term" value="C:mitochondrial inner membrane"/>
    <property type="evidence" value="ECO:0007669"/>
    <property type="project" value="UniProtKB-SubCell"/>
</dbReference>
<dbReference type="GO" id="GO:0005507">
    <property type="term" value="F:copper ion binding"/>
    <property type="evidence" value="ECO:0007669"/>
    <property type="project" value="InterPro"/>
</dbReference>